<evidence type="ECO:0000313" key="2">
    <source>
        <dbReference type="EMBL" id="EKJ96818.1"/>
    </source>
</evidence>
<gene>
    <name evidence="2" type="ORF">C241_04642</name>
</gene>
<evidence type="ECO:0000256" key="1">
    <source>
        <dbReference type="SAM" id="MobiDB-lite"/>
    </source>
</evidence>
<reference evidence="2 3" key="1">
    <citation type="journal article" date="2013" name="Genome Announc.">
        <title>Genome Sequence of Rhizobium lupini HPC(L) Isolated from Saline Desert Soil, Kutch (Gujarat).</title>
        <authorList>
            <person name="Agarwal L."/>
            <person name="Purohit H.J."/>
        </authorList>
    </citation>
    <scope>NUCLEOTIDE SEQUENCE [LARGE SCALE GENOMIC DNA]</scope>
    <source>
        <strain evidence="3">HPC(L)</strain>
    </source>
</reference>
<feature type="region of interest" description="Disordered" evidence="1">
    <location>
        <begin position="34"/>
        <end position="64"/>
    </location>
</feature>
<dbReference type="EMBL" id="AMQQ01000008">
    <property type="protein sequence ID" value="EKJ96818.1"/>
    <property type="molecule type" value="Genomic_DNA"/>
</dbReference>
<evidence type="ECO:0000313" key="3">
    <source>
        <dbReference type="Proteomes" id="UP000017668"/>
    </source>
</evidence>
<protein>
    <submittedName>
        <fullName evidence="2">Uncharacterized protein</fullName>
    </submittedName>
</protein>
<name>A0ABN0HQ89_RHILU</name>
<accession>A0ABN0HQ89</accession>
<sequence>MEHILYPRVRNGAGFIKRHQVYLARDSETIEPAPRGCKARTINQQKNRDISRQGQKQVTDGGKR</sequence>
<comment type="caution">
    <text evidence="2">The sequence shown here is derived from an EMBL/GenBank/DDBJ whole genome shotgun (WGS) entry which is preliminary data.</text>
</comment>
<organism evidence="2 3">
    <name type="scientific">Bradyrhizobium lupini HPC(L)</name>
    <dbReference type="NCBI Taxonomy" id="1229491"/>
    <lineage>
        <taxon>Bacteria</taxon>
        <taxon>Pseudomonadati</taxon>
        <taxon>Pseudomonadota</taxon>
        <taxon>Alphaproteobacteria</taxon>
        <taxon>Hyphomicrobiales</taxon>
        <taxon>Nitrobacteraceae</taxon>
        <taxon>Bradyrhizobium</taxon>
    </lineage>
</organism>
<dbReference type="Proteomes" id="UP000017668">
    <property type="component" value="Unassembled WGS sequence"/>
</dbReference>
<keyword evidence="3" id="KW-1185">Reference proteome</keyword>
<proteinExistence type="predicted"/>